<name>A0A4U6W5B6_SETVI</name>
<proteinExistence type="predicted"/>
<accession>A0A4U6W5B6</accession>
<reference evidence="2" key="1">
    <citation type="submission" date="2019-03" db="EMBL/GenBank/DDBJ databases">
        <title>WGS assembly of Setaria viridis.</title>
        <authorList>
            <person name="Huang P."/>
            <person name="Jenkins J."/>
            <person name="Grimwood J."/>
            <person name="Barry K."/>
            <person name="Healey A."/>
            <person name="Mamidi S."/>
            <person name="Sreedasyam A."/>
            <person name="Shu S."/>
            <person name="Feldman M."/>
            <person name="Wu J."/>
            <person name="Yu Y."/>
            <person name="Chen C."/>
            <person name="Johnson J."/>
            <person name="Rokhsar D."/>
            <person name="Baxter I."/>
            <person name="Schmutz J."/>
            <person name="Brutnell T."/>
            <person name="Kellogg E."/>
        </authorList>
    </citation>
    <scope>NUCLEOTIDE SEQUENCE [LARGE SCALE GENOMIC DNA]</scope>
</reference>
<keyword evidence="1" id="KW-0732">Signal</keyword>
<evidence type="ECO:0000256" key="1">
    <source>
        <dbReference type="SAM" id="SignalP"/>
    </source>
</evidence>
<dbReference type="EMBL" id="CM016552">
    <property type="protein sequence ID" value="TKW36824.1"/>
    <property type="molecule type" value="Genomic_DNA"/>
</dbReference>
<evidence type="ECO:0000313" key="3">
    <source>
        <dbReference type="Proteomes" id="UP000298652"/>
    </source>
</evidence>
<keyword evidence="3" id="KW-1185">Reference proteome</keyword>
<evidence type="ECO:0008006" key="4">
    <source>
        <dbReference type="Google" id="ProtNLM"/>
    </source>
</evidence>
<gene>
    <name evidence="2" type="ORF">SEVIR_1G007532v2</name>
</gene>
<evidence type="ECO:0000313" key="2">
    <source>
        <dbReference type="EMBL" id="TKW36824.1"/>
    </source>
</evidence>
<feature type="chain" id="PRO_5020432140" description="Hydrophobic seed protein domain-containing protein" evidence="1">
    <location>
        <begin position="22"/>
        <end position="56"/>
    </location>
</feature>
<protein>
    <recommendedName>
        <fullName evidence="4">Hydrophobic seed protein domain-containing protein</fullName>
    </recommendedName>
</protein>
<sequence length="56" mass="6238">MSIIWMICCASCHIGPPFCVSCRGLVNLGTGLCPGLTCTLRRAPWRRGRRCTTVRR</sequence>
<dbReference type="Proteomes" id="UP000298652">
    <property type="component" value="Chromosome 1"/>
</dbReference>
<feature type="signal peptide" evidence="1">
    <location>
        <begin position="1"/>
        <end position="21"/>
    </location>
</feature>
<dbReference type="AlphaFoldDB" id="A0A4U6W5B6"/>
<organism evidence="2 3">
    <name type="scientific">Setaria viridis</name>
    <name type="common">Green bristlegrass</name>
    <name type="synonym">Setaria italica subsp. viridis</name>
    <dbReference type="NCBI Taxonomy" id="4556"/>
    <lineage>
        <taxon>Eukaryota</taxon>
        <taxon>Viridiplantae</taxon>
        <taxon>Streptophyta</taxon>
        <taxon>Embryophyta</taxon>
        <taxon>Tracheophyta</taxon>
        <taxon>Spermatophyta</taxon>
        <taxon>Magnoliopsida</taxon>
        <taxon>Liliopsida</taxon>
        <taxon>Poales</taxon>
        <taxon>Poaceae</taxon>
        <taxon>PACMAD clade</taxon>
        <taxon>Panicoideae</taxon>
        <taxon>Panicodae</taxon>
        <taxon>Paniceae</taxon>
        <taxon>Cenchrinae</taxon>
        <taxon>Setaria</taxon>
    </lineage>
</organism>
<dbReference type="Gramene" id="TKW36824">
    <property type="protein sequence ID" value="TKW36824"/>
    <property type="gene ID" value="SEVIR_1G007532v2"/>
</dbReference>